<dbReference type="OrthoDB" id="8732661at2"/>
<dbReference type="Gene3D" id="3.40.50.970">
    <property type="match status" value="1"/>
</dbReference>
<evidence type="ECO:0000313" key="6">
    <source>
        <dbReference type="Proteomes" id="UP000554837"/>
    </source>
</evidence>
<organism evidence="5 6">
    <name type="scientific">Inhella inkyongensis</name>
    <dbReference type="NCBI Taxonomy" id="392593"/>
    <lineage>
        <taxon>Bacteria</taxon>
        <taxon>Pseudomonadati</taxon>
        <taxon>Pseudomonadota</taxon>
        <taxon>Betaproteobacteria</taxon>
        <taxon>Burkholderiales</taxon>
        <taxon>Sphaerotilaceae</taxon>
        <taxon>Inhella</taxon>
    </lineage>
</organism>
<evidence type="ECO:0000313" key="5">
    <source>
        <dbReference type="EMBL" id="MBB5206385.1"/>
    </source>
</evidence>
<evidence type="ECO:0000256" key="3">
    <source>
        <dbReference type="ARBA" id="ARBA00023052"/>
    </source>
</evidence>
<protein>
    <submittedName>
        <fullName evidence="5">Transketolase</fullName>
        <ecNumber evidence="5">2.2.1.1</ecNumber>
    </submittedName>
</protein>
<dbReference type="Proteomes" id="UP000554837">
    <property type="component" value="Unassembled WGS sequence"/>
</dbReference>
<accession>A0A840S7D5</accession>
<evidence type="ECO:0000259" key="4">
    <source>
        <dbReference type="Pfam" id="PF00456"/>
    </source>
</evidence>
<keyword evidence="5" id="KW-0808">Transferase</keyword>
<gene>
    <name evidence="5" type="ORF">HNQ51_003731</name>
</gene>
<dbReference type="InterPro" id="IPR029061">
    <property type="entry name" value="THDP-binding"/>
</dbReference>
<dbReference type="RefSeq" id="WP_138856492.1">
    <property type="nucleotide sequence ID" value="NZ_CP040709.1"/>
</dbReference>
<dbReference type="Pfam" id="PF00456">
    <property type="entry name" value="Transketolase_N"/>
    <property type="match status" value="1"/>
</dbReference>
<reference evidence="5 6" key="1">
    <citation type="submission" date="2020-08" db="EMBL/GenBank/DDBJ databases">
        <title>Genomic Encyclopedia of Type Strains, Phase IV (KMG-IV): sequencing the most valuable type-strain genomes for metagenomic binning, comparative biology and taxonomic classification.</title>
        <authorList>
            <person name="Goeker M."/>
        </authorList>
    </citation>
    <scope>NUCLEOTIDE SEQUENCE [LARGE SCALE GENOMIC DNA]</scope>
    <source>
        <strain evidence="5 6">DSM 23958</strain>
    </source>
</reference>
<dbReference type="CDD" id="cd02012">
    <property type="entry name" value="TPP_TK"/>
    <property type="match status" value="1"/>
</dbReference>
<comment type="cofactor">
    <cofactor evidence="1">
        <name>thiamine diphosphate</name>
        <dbReference type="ChEBI" id="CHEBI:58937"/>
    </cofactor>
</comment>
<dbReference type="InterPro" id="IPR005474">
    <property type="entry name" value="Transketolase_N"/>
</dbReference>
<comment type="similarity">
    <text evidence="2">Belongs to the transketolase family.</text>
</comment>
<evidence type="ECO:0000256" key="1">
    <source>
        <dbReference type="ARBA" id="ARBA00001964"/>
    </source>
</evidence>
<feature type="domain" description="Transketolase N-terminal" evidence="4">
    <location>
        <begin position="6"/>
        <end position="249"/>
    </location>
</feature>
<dbReference type="EC" id="2.2.1.1" evidence="5"/>
<sequence>MKPTAFARRIRAHALRMVHGARASHIGSALSIADIVALLYAPEGGWLKVRAEDPGWPERDRFLLSKGHACVVVYAALAERGFFPVDELGTYGQDFARLMNHISHKVPGVEFSTGSLGHALPFGVGKALAAQTQGNSWRTVVLTSDGEWDEGSNWEALMFAAHHRLGSLSVIVDANGLQSLTTVDQTLRLEPLADKFKAFGAAVAEIDGHDPQALREALNRPHPHQPLVVIARTTKGKGVSFMEDSVAWHYRSPNDAQLTEALGEVGDA</sequence>
<dbReference type="PANTHER" id="PTHR47514">
    <property type="entry name" value="TRANSKETOLASE N-TERMINAL SECTION-RELATED"/>
    <property type="match status" value="1"/>
</dbReference>
<dbReference type="GO" id="GO:0004802">
    <property type="term" value="F:transketolase activity"/>
    <property type="evidence" value="ECO:0007669"/>
    <property type="project" value="UniProtKB-EC"/>
</dbReference>
<name>A0A840S7D5_9BURK</name>
<dbReference type="SUPFAM" id="SSF52518">
    <property type="entry name" value="Thiamin diphosphate-binding fold (THDP-binding)"/>
    <property type="match status" value="1"/>
</dbReference>
<dbReference type="EMBL" id="JACHHO010000011">
    <property type="protein sequence ID" value="MBB5206385.1"/>
    <property type="molecule type" value="Genomic_DNA"/>
</dbReference>
<comment type="caution">
    <text evidence="5">The sequence shown here is derived from an EMBL/GenBank/DDBJ whole genome shotgun (WGS) entry which is preliminary data.</text>
</comment>
<dbReference type="AlphaFoldDB" id="A0A840S7D5"/>
<keyword evidence="3" id="KW-0786">Thiamine pyrophosphate</keyword>
<keyword evidence="6" id="KW-1185">Reference proteome</keyword>
<proteinExistence type="inferred from homology"/>
<dbReference type="PANTHER" id="PTHR47514:SF1">
    <property type="entry name" value="TRANSKETOLASE N-TERMINAL SECTION-RELATED"/>
    <property type="match status" value="1"/>
</dbReference>
<evidence type="ECO:0000256" key="2">
    <source>
        <dbReference type="ARBA" id="ARBA00007131"/>
    </source>
</evidence>